<dbReference type="Proteomes" id="UP000244902">
    <property type="component" value="Chromosome"/>
</dbReference>
<protein>
    <submittedName>
        <fullName evidence="1">Uncharacterized protein</fullName>
    </submittedName>
</protein>
<organism evidence="1 2">
    <name type="scientific">Parazoarcus communis</name>
    <dbReference type="NCBI Taxonomy" id="41977"/>
    <lineage>
        <taxon>Bacteria</taxon>
        <taxon>Pseudomonadati</taxon>
        <taxon>Pseudomonadota</taxon>
        <taxon>Betaproteobacteria</taxon>
        <taxon>Rhodocyclales</taxon>
        <taxon>Zoogloeaceae</taxon>
        <taxon>Parazoarcus</taxon>
    </lineage>
</organism>
<name>A0A2U8H2F6_9RHOO</name>
<proteinExistence type="predicted"/>
<gene>
    <name evidence="1" type="ORF">CEW87_11240</name>
</gene>
<dbReference type="EMBL" id="CP022188">
    <property type="protein sequence ID" value="AWI79894.1"/>
    <property type="molecule type" value="Genomic_DNA"/>
</dbReference>
<sequence>MGGRAPGYTLADGAGGKAVKSRGDIFDFTLGRRHAPTRDPVAAVKEAAQILCVQLRPEHLPADASAEISAFIDDFFGAINESVPLGVLQSDGHSPDVDWSVWICAVRESVGEVFSAYQAFVAGQGEKLPPAVALGFARIAAQFVRWELVDRHVPDPDVWALLGQLFVESADVDSVQASADDGGVVREYLRALAYQSAALDQLQQVGAVGVCRLVDLVLPFLSVRRGDAHGALYVVNPPASPTPVRLSRSFAAPVWYFHPAGAAEFLAELHGQLIRGVLPPVLAGHEPRLLRDAALHLRRHWSARPPVRRFKRHIVDGQLLVVRGYVNVKGLFEARGEVANRAWLITDLSRGGVGALIYKEETQPVPEAGELLAFRPKDGVSWHLGVVRRVRFAKGDAEVGIETLSVRPELVRVDDGRVPVELFFCDPVQRGEAVRVIAPVGVLREGAPLFVNAEGRVSKLKQLEGSMAGQGFELRAYQVL</sequence>
<reference evidence="1 2" key="1">
    <citation type="submission" date="2017-06" db="EMBL/GenBank/DDBJ databases">
        <title>Azoarcus sp. TSNA42 complete genome sequence.</title>
        <authorList>
            <person name="Woo J.-H."/>
            <person name="Kim H.-S."/>
        </authorList>
    </citation>
    <scope>NUCLEOTIDE SEQUENCE [LARGE SCALE GENOMIC DNA]</scope>
    <source>
        <strain evidence="1 2">TSNA42</strain>
    </source>
</reference>
<accession>A0A2U8H2F6</accession>
<evidence type="ECO:0000313" key="1">
    <source>
        <dbReference type="EMBL" id="AWI79894.1"/>
    </source>
</evidence>
<evidence type="ECO:0000313" key="2">
    <source>
        <dbReference type="Proteomes" id="UP000244902"/>
    </source>
</evidence>
<dbReference type="AlphaFoldDB" id="A0A2U8H2F6"/>